<sequence length="234" mass="26519">MIIHKVSPPHDDTAANENESDDEKLGDEVEGPTAGKNEAEKGNAEEEKDKDKKGSQAELEADPISLKYGHLDLYWENGGSLELSSKEGKRALLKPSEIDKSNEKAVAKIPPNALTYEFVLKGMKDDRSYLVRSRARNKSGWGEYSPPIEILTEKMEIDSKILKAGEKEILMGWLPKKYQGRKLKLLFRASKKGFASTAFHAKCDNKGLYLYLCCVYMREREKKRFFLKKKDTLA</sequence>
<dbReference type="EMBL" id="ASPP01023392">
    <property type="protein sequence ID" value="ETO10563.1"/>
    <property type="molecule type" value="Genomic_DNA"/>
</dbReference>
<reference evidence="3 4" key="1">
    <citation type="journal article" date="2013" name="Curr. Biol.">
        <title>The Genome of the Foraminiferan Reticulomyxa filosa.</title>
        <authorList>
            <person name="Glockner G."/>
            <person name="Hulsmann N."/>
            <person name="Schleicher M."/>
            <person name="Noegel A.A."/>
            <person name="Eichinger L."/>
            <person name="Gallinger C."/>
            <person name="Pawlowski J."/>
            <person name="Sierra R."/>
            <person name="Euteneuer U."/>
            <person name="Pillet L."/>
            <person name="Moustafa A."/>
            <person name="Platzer M."/>
            <person name="Groth M."/>
            <person name="Szafranski K."/>
            <person name="Schliwa M."/>
        </authorList>
    </citation>
    <scope>NUCLEOTIDE SEQUENCE [LARGE SCALE GENOMIC DNA]</scope>
</reference>
<evidence type="ECO:0000313" key="4">
    <source>
        <dbReference type="Proteomes" id="UP000023152"/>
    </source>
</evidence>
<dbReference type="OrthoDB" id="6150402at2759"/>
<organism evidence="3 4">
    <name type="scientific">Reticulomyxa filosa</name>
    <dbReference type="NCBI Taxonomy" id="46433"/>
    <lineage>
        <taxon>Eukaryota</taxon>
        <taxon>Sar</taxon>
        <taxon>Rhizaria</taxon>
        <taxon>Retaria</taxon>
        <taxon>Foraminifera</taxon>
        <taxon>Monothalamids</taxon>
        <taxon>Reticulomyxidae</taxon>
        <taxon>Reticulomyxa</taxon>
    </lineage>
</organism>
<dbReference type="InterPro" id="IPR003961">
    <property type="entry name" value="FN3_dom"/>
</dbReference>
<dbReference type="AlphaFoldDB" id="X6M984"/>
<dbReference type="Proteomes" id="UP000023152">
    <property type="component" value="Unassembled WGS sequence"/>
</dbReference>
<comment type="caution">
    <text evidence="3">The sequence shown here is derived from an EMBL/GenBank/DDBJ whole genome shotgun (WGS) entry which is preliminary data.</text>
</comment>
<dbReference type="Pfam" id="PF07534">
    <property type="entry name" value="TLD"/>
    <property type="match status" value="1"/>
</dbReference>
<proteinExistence type="predicted"/>
<dbReference type="Gene3D" id="2.60.40.10">
    <property type="entry name" value="Immunoglobulins"/>
    <property type="match status" value="1"/>
</dbReference>
<name>X6M984_RETFI</name>
<feature type="compositionally biased region" description="Acidic residues" evidence="1">
    <location>
        <begin position="18"/>
        <end position="30"/>
    </location>
</feature>
<dbReference type="InterPro" id="IPR013783">
    <property type="entry name" value="Ig-like_fold"/>
</dbReference>
<feature type="compositionally biased region" description="Basic and acidic residues" evidence="1">
    <location>
        <begin position="37"/>
        <end position="55"/>
    </location>
</feature>
<dbReference type="SUPFAM" id="SSF49265">
    <property type="entry name" value="Fibronectin type III"/>
    <property type="match status" value="1"/>
</dbReference>
<dbReference type="InterPro" id="IPR036116">
    <property type="entry name" value="FN3_sf"/>
</dbReference>
<evidence type="ECO:0000259" key="2">
    <source>
        <dbReference type="Pfam" id="PF07534"/>
    </source>
</evidence>
<feature type="domain" description="TLDc" evidence="2">
    <location>
        <begin position="157"/>
        <end position="212"/>
    </location>
</feature>
<evidence type="ECO:0000313" key="3">
    <source>
        <dbReference type="EMBL" id="ETO10563.1"/>
    </source>
</evidence>
<dbReference type="InterPro" id="IPR006571">
    <property type="entry name" value="TLDc_dom"/>
</dbReference>
<accession>X6M984</accession>
<feature type="region of interest" description="Disordered" evidence="1">
    <location>
        <begin position="1"/>
        <end position="61"/>
    </location>
</feature>
<keyword evidence="4" id="KW-1185">Reference proteome</keyword>
<protein>
    <recommendedName>
        <fullName evidence="2">TLDc domain-containing protein</fullName>
    </recommendedName>
</protein>
<dbReference type="CDD" id="cd00063">
    <property type="entry name" value="FN3"/>
    <property type="match status" value="1"/>
</dbReference>
<gene>
    <name evidence="3" type="ORF">RFI_26818</name>
</gene>
<evidence type="ECO:0000256" key="1">
    <source>
        <dbReference type="SAM" id="MobiDB-lite"/>
    </source>
</evidence>